<sequence length="562" mass="66446">MSITLSPLLTATTIDWPSVKQRVEALLEQDLNQDNLTNFLLQWSALENEFWEYHNTLSLQSDLNTQDQDIQDRYSNHLQTTRPEWDRYSALLRKKLLAAPREWVPEDARRAVMRFEAEDRIFTEENLPLLSELAQCNQQYSQITGQMMIDYRGDSITVPVVEQLLLSPDRTVREDAWKAWQKARLEVAPKLDELFLKQLKLRRQVAKNAGFENYRDYMWLSYHRFDYTPEDCLRFHQTIQEEVVPFTLELLEQHRKGLGVEELKPWDFYWRSQMDPESRPPLNPFTDVDELEKKTEQVFFKLNPQLGEMFRTLRESRAMDLGSRPNKMSHAYCTTLPIKQVPFVLQNVVGTDGDVTTTLHEFGHAFHAMYSMQSQRFPWNVFSSTEFVEVPSMGMECIALDHLSPFYSEEEIQRVKVAQIWRQVHSLPWMCFMDAFQHWLYAEAPQDVTIEVLDAKSRELVDRFQPQPSWEGFEAEKGKVWHYYHMFNYPFYYIEYALSGLGAIQLWHNFQQNPQQTLDQYVSAMKLGNTRSVPELYEACGLNFRFDSQTVHGLMQFLRSQL</sequence>
<keyword evidence="4 6" id="KW-0862">Zinc</keyword>
<dbReference type="GO" id="GO:0046872">
    <property type="term" value="F:metal ion binding"/>
    <property type="evidence" value="ECO:0007669"/>
    <property type="project" value="UniProtKB-UniRule"/>
</dbReference>
<keyword evidence="3 6" id="KW-0378">Hydrolase</keyword>
<feature type="domain" description="Peptidase M3A/M3B catalytic" evidence="7">
    <location>
        <begin position="164"/>
        <end position="546"/>
    </location>
</feature>
<dbReference type="PANTHER" id="PTHR11804">
    <property type="entry name" value="PROTEASE M3 THIMET OLIGOPEPTIDASE-RELATED"/>
    <property type="match status" value="1"/>
</dbReference>
<dbReference type="CDD" id="cd09606">
    <property type="entry name" value="M3B_PepF"/>
    <property type="match status" value="1"/>
</dbReference>
<dbReference type="AlphaFoldDB" id="A0A511N9R5"/>
<dbReference type="GO" id="GO:0006518">
    <property type="term" value="P:peptide metabolic process"/>
    <property type="evidence" value="ECO:0007669"/>
    <property type="project" value="TreeGrafter"/>
</dbReference>
<keyword evidence="9" id="KW-1185">Reference proteome</keyword>
<keyword evidence="1 6" id="KW-0645">Protease</keyword>
<keyword evidence="5 6" id="KW-0482">Metalloprotease</keyword>
<keyword evidence="2 6" id="KW-0479">Metal-binding</keyword>
<dbReference type="Pfam" id="PF01432">
    <property type="entry name" value="Peptidase_M3"/>
    <property type="match status" value="1"/>
</dbReference>
<organism evidence="8 9">
    <name type="scientific">Deinococcus cellulosilyticus (strain DSM 18568 / NBRC 106333 / KACC 11606 / 5516J-15)</name>
    <dbReference type="NCBI Taxonomy" id="1223518"/>
    <lineage>
        <taxon>Bacteria</taxon>
        <taxon>Thermotogati</taxon>
        <taxon>Deinococcota</taxon>
        <taxon>Deinococci</taxon>
        <taxon>Deinococcales</taxon>
        <taxon>Deinococcaceae</taxon>
        <taxon>Deinococcus</taxon>
    </lineage>
</organism>
<dbReference type="RefSeq" id="WP_146889078.1">
    <property type="nucleotide sequence ID" value="NZ_BJXB01000028.1"/>
</dbReference>
<dbReference type="EMBL" id="BJXB01000028">
    <property type="protein sequence ID" value="GEM49121.1"/>
    <property type="molecule type" value="Genomic_DNA"/>
</dbReference>
<comment type="similarity">
    <text evidence="6">Belongs to the peptidase M3 family.</text>
</comment>
<evidence type="ECO:0000259" key="7">
    <source>
        <dbReference type="Pfam" id="PF01432"/>
    </source>
</evidence>
<reference evidence="8 9" key="1">
    <citation type="submission" date="2019-07" db="EMBL/GenBank/DDBJ databases">
        <title>Whole genome shotgun sequence of Deinococcus cellulosilyticus NBRC 106333.</title>
        <authorList>
            <person name="Hosoyama A."/>
            <person name="Uohara A."/>
            <person name="Ohji S."/>
            <person name="Ichikawa N."/>
        </authorList>
    </citation>
    <scope>NUCLEOTIDE SEQUENCE [LARGE SCALE GENOMIC DNA]</scope>
    <source>
        <strain evidence="8 9">NBRC 106333</strain>
    </source>
</reference>
<comment type="cofactor">
    <cofactor evidence="6">
        <name>Zn(2+)</name>
        <dbReference type="ChEBI" id="CHEBI:29105"/>
    </cofactor>
    <text evidence="6">Binds 1 zinc ion.</text>
</comment>
<evidence type="ECO:0000256" key="3">
    <source>
        <dbReference type="ARBA" id="ARBA00022801"/>
    </source>
</evidence>
<name>A0A511N9R5_DEIC1</name>
<dbReference type="Proteomes" id="UP000321306">
    <property type="component" value="Unassembled WGS sequence"/>
</dbReference>
<dbReference type="GO" id="GO:0004222">
    <property type="term" value="F:metalloendopeptidase activity"/>
    <property type="evidence" value="ECO:0007669"/>
    <property type="project" value="InterPro"/>
</dbReference>
<evidence type="ECO:0000256" key="2">
    <source>
        <dbReference type="ARBA" id="ARBA00022723"/>
    </source>
</evidence>
<comment type="caution">
    <text evidence="8">The sequence shown here is derived from an EMBL/GenBank/DDBJ whole genome shotgun (WGS) entry which is preliminary data.</text>
</comment>
<evidence type="ECO:0000256" key="4">
    <source>
        <dbReference type="ARBA" id="ARBA00022833"/>
    </source>
</evidence>
<protein>
    <submittedName>
        <fullName evidence="8">Oligoendopeptidase F</fullName>
    </submittedName>
</protein>
<evidence type="ECO:0000313" key="9">
    <source>
        <dbReference type="Proteomes" id="UP000321306"/>
    </source>
</evidence>
<evidence type="ECO:0000256" key="6">
    <source>
        <dbReference type="RuleBase" id="RU003435"/>
    </source>
</evidence>
<evidence type="ECO:0000256" key="1">
    <source>
        <dbReference type="ARBA" id="ARBA00022670"/>
    </source>
</evidence>
<dbReference type="SUPFAM" id="SSF55486">
    <property type="entry name" value="Metalloproteases ('zincins'), catalytic domain"/>
    <property type="match status" value="1"/>
</dbReference>
<dbReference type="GO" id="GO:0006508">
    <property type="term" value="P:proteolysis"/>
    <property type="evidence" value="ECO:0007669"/>
    <property type="project" value="UniProtKB-KW"/>
</dbReference>
<dbReference type="PANTHER" id="PTHR11804:SF48">
    <property type="entry name" value="PUTATIVE-RELATED"/>
    <property type="match status" value="1"/>
</dbReference>
<dbReference type="InterPro" id="IPR045090">
    <property type="entry name" value="Pept_M3A_M3B"/>
</dbReference>
<dbReference type="OrthoDB" id="9762795at2"/>
<evidence type="ECO:0000313" key="8">
    <source>
        <dbReference type="EMBL" id="GEM49121.1"/>
    </source>
</evidence>
<evidence type="ECO:0000256" key="5">
    <source>
        <dbReference type="ARBA" id="ARBA00023049"/>
    </source>
</evidence>
<proteinExistence type="inferred from homology"/>
<dbReference type="InterPro" id="IPR001567">
    <property type="entry name" value="Pept_M3A_M3B_dom"/>
</dbReference>
<accession>A0A511N9R5</accession>
<dbReference type="Gene3D" id="1.10.1370.30">
    <property type="match status" value="1"/>
</dbReference>
<gene>
    <name evidence="8" type="ORF">DC3_47560</name>
</gene>